<feature type="region of interest" description="Disordered" evidence="1">
    <location>
        <begin position="1074"/>
        <end position="1120"/>
    </location>
</feature>
<keyword evidence="3" id="KW-1185">Reference proteome</keyword>
<feature type="region of interest" description="Disordered" evidence="1">
    <location>
        <begin position="221"/>
        <end position="241"/>
    </location>
</feature>
<evidence type="ECO:0000256" key="1">
    <source>
        <dbReference type="SAM" id="MobiDB-lite"/>
    </source>
</evidence>
<protein>
    <submittedName>
        <fullName evidence="2">Uncharacterized protein</fullName>
    </submittedName>
</protein>
<feature type="region of interest" description="Disordered" evidence="1">
    <location>
        <begin position="880"/>
        <end position="900"/>
    </location>
</feature>
<feature type="compositionally biased region" description="Basic residues" evidence="1">
    <location>
        <begin position="1102"/>
        <end position="1112"/>
    </location>
</feature>
<feature type="region of interest" description="Disordered" evidence="1">
    <location>
        <begin position="795"/>
        <end position="821"/>
    </location>
</feature>
<proteinExistence type="predicted"/>
<feature type="compositionally biased region" description="Polar residues" evidence="1">
    <location>
        <begin position="795"/>
        <end position="820"/>
    </location>
</feature>
<dbReference type="RefSeq" id="XP_049146064.1">
    <property type="nucleotide sequence ID" value="XM_049288920.1"/>
</dbReference>
<accession>A0A9Q8SVQ3</accession>
<reference evidence="2" key="1">
    <citation type="journal article" date="2021" name="Mol. Plant Microbe Interact.">
        <title>Complete Genome Sequence of the Plant-Pathogenic Fungus Colletotrichum lupini.</title>
        <authorList>
            <person name="Baroncelli R."/>
            <person name="Pensec F."/>
            <person name="Da Lio D."/>
            <person name="Boufleur T."/>
            <person name="Vicente I."/>
            <person name="Sarrocco S."/>
            <person name="Picot A."/>
            <person name="Baraldi E."/>
            <person name="Sukno S."/>
            <person name="Thon M."/>
            <person name="Le Floch G."/>
        </authorList>
    </citation>
    <scope>NUCLEOTIDE SEQUENCE</scope>
    <source>
        <strain evidence="2">IMI 504893</strain>
    </source>
</reference>
<feature type="compositionally biased region" description="Basic and acidic residues" evidence="1">
    <location>
        <begin position="230"/>
        <end position="241"/>
    </location>
</feature>
<dbReference type="Proteomes" id="UP000830671">
    <property type="component" value="Chromosome 5"/>
</dbReference>
<feature type="region of interest" description="Disordered" evidence="1">
    <location>
        <begin position="977"/>
        <end position="1002"/>
    </location>
</feature>
<feature type="region of interest" description="Disordered" evidence="1">
    <location>
        <begin position="838"/>
        <end position="861"/>
    </location>
</feature>
<evidence type="ECO:0000313" key="2">
    <source>
        <dbReference type="EMBL" id="UQC84447.1"/>
    </source>
</evidence>
<dbReference type="EMBL" id="CP019477">
    <property type="protein sequence ID" value="UQC84447.1"/>
    <property type="molecule type" value="Genomic_DNA"/>
</dbReference>
<feature type="compositionally biased region" description="Polar residues" evidence="1">
    <location>
        <begin position="1074"/>
        <end position="1098"/>
    </location>
</feature>
<sequence>MDLYRRTFTLTVMRQFIRRTRGIRRICYLKAGKKGTQTGPVFPPPYQHDRPTGGIGFNVTPPSGCTPLQREALHLMSIIIDLPRAELDGHRYPLNRCRLPVFRQEGNLVAKMVTIALQGRCNMRRASNPMSDRSIPTTTGDESTAIELAVVPLPPSAATSGRFRSSISMRTTQRIRLPESGPKQDEGAPNSTACPGWGSALVINHNGRFDAVAPPRHGRFRCPSTANSHPESKQDEMKKRETPNRVRDMARFVRACQGPGLEPGTEHSNDVDARTKRSLEVASTGPGCGVEIRLYLSRGGRRAPMKVPSKTGLLYCSIQRPRDLYGYTTEYGLSLKPVSRVNTPIIPGLSAVLWPESATGFVSPLLCKEQGAEETSKQGTHQDHGFMDGNPNPYPSQLLGVSKHFTSKPISQANRVPRGVAGEKYGCRCLLRDFLPGWLDLYGANIAPQQLSVDPAIQHKGVYYVTSNEEIMPSEIMPSTDAGSRIDDIGRPATTFPRPGGPAAACTRLPPLLEWRSIHQMAGLTECTFRLQNPIERVQLLEQTPFEAAWSLTSPQSSVIWPGGVRAAAPGGARYLIDEYPDLTLLDCSDMQFRPRSKVMSQSQVKSLKASVNLKRKHRGCSDGNSCRHSIELHSDFGIKSNFSPMLVQADKSMWIRQLSILDLSSPRAYGLHDVALRPFRTSRLNFRISFAIERITVVSKHIPAAMLTGDSPGYRKAHDLARWDFENFILRLLHNFATRIRPRMVLFSKRKCSLPAVPGTSPFAAQGWFFNFPKSLRLLPGFVFHDRRMSQQDQQASRSALSYSSTHQASPTQASYTDQDTSELLRKLQETTIAALRTSNNTMDSHGGGSSKGTSPDDKGKGYDQYAIFDGLLPRIETRGQSKNSSKKSSGKKKESKGSIEEVTAVSLSQFDVDASSELIRRALRATFGFRHGVSSRTTHLLDLIYFRLSVNIQVVVLSLTLFATSGLCHSFRVESGRQRPPKNMGGMEGHAPRHSSGHGAKGRVPCAFRLPVLSVNAKVARKLSELKPNVPVNQPLFLPPNTGTLATPSLASNNFMSRTWKQMQLANTGLQQVNSMDPSPSTDLKATGSVSGSQSFPPFRRNKAPRRKMRSEHGRRVGRRVDLEENRISDARSTTCRNFDFLQTSLLREASRDDKQILSRETPDRKFGKLSGALVSGQATEPGSVIRRAAARHKQHLVFCKEYLPLRERGIHNLLIPRLLLWLANHFDFVSI</sequence>
<organism evidence="2 3">
    <name type="scientific">Colletotrichum lupini</name>
    <dbReference type="NCBI Taxonomy" id="145971"/>
    <lineage>
        <taxon>Eukaryota</taxon>
        <taxon>Fungi</taxon>
        <taxon>Dikarya</taxon>
        <taxon>Ascomycota</taxon>
        <taxon>Pezizomycotina</taxon>
        <taxon>Sordariomycetes</taxon>
        <taxon>Hypocreomycetidae</taxon>
        <taxon>Glomerellales</taxon>
        <taxon>Glomerellaceae</taxon>
        <taxon>Colletotrichum</taxon>
        <taxon>Colletotrichum acutatum species complex</taxon>
    </lineage>
</organism>
<dbReference type="KEGG" id="clup:CLUP02_09944"/>
<dbReference type="GeneID" id="73343930"/>
<evidence type="ECO:0000313" key="3">
    <source>
        <dbReference type="Proteomes" id="UP000830671"/>
    </source>
</evidence>
<dbReference type="AlphaFoldDB" id="A0A9Q8SVQ3"/>
<gene>
    <name evidence="2" type="ORF">CLUP02_09944</name>
</gene>
<name>A0A9Q8SVQ3_9PEZI</name>